<evidence type="ECO:0000256" key="5">
    <source>
        <dbReference type="ARBA" id="ARBA00038359"/>
    </source>
</evidence>
<dbReference type="Proteomes" id="UP000076584">
    <property type="component" value="Unassembled WGS sequence"/>
</dbReference>
<reference evidence="8 9" key="1">
    <citation type="submission" date="2015-06" db="EMBL/GenBank/DDBJ databases">
        <title>Survival trade-offs in plant roots during colonization by closely related pathogenic and mutualistic fungi.</title>
        <authorList>
            <person name="Hacquard S."/>
            <person name="Kracher B."/>
            <person name="Hiruma K."/>
            <person name="Weinman A."/>
            <person name="Muench P."/>
            <person name="Garrido Oter R."/>
            <person name="Ver Loren van Themaat E."/>
            <person name="Dallerey J.-F."/>
            <person name="Damm U."/>
            <person name="Henrissat B."/>
            <person name="Lespinet O."/>
            <person name="Thon M."/>
            <person name="Kemen E."/>
            <person name="McHardy A.C."/>
            <person name="Schulze-Lefert P."/>
            <person name="O'Connell R.J."/>
        </authorList>
    </citation>
    <scope>NUCLEOTIDE SEQUENCE [LARGE SCALE GENOMIC DNA]</scope>
    <source>
        <strain evidence="8 9">MAFF 238704</strain>
    </source>
</reference>
<protein>
    <recommendedName>
        <fullName evidence="7">Rhodopsin domain-containing protein</fullName>
    </recommendedName>
</protein>
<keyword evidence="3 6" id="KW-1133">Transmembrane helix</keyword>
<proteinExistence type="inferred from homology"/>
<feature type="domain" description="Rhodopsin" evidence="7">
    <location>
        <begin position="25"/>
        <end position="224"/>
    </location>
</feature>
<dbReference type="PANTHER" id="PTHR33048">
    <property type="entry name" value="PTH11-LIKE INTEGRAL MEMBRANE PROTEIN (AFU_ORTHOLOGUE AFUA_5G11245)"/>
    <property type="match status" value="1"/>
</dbReference>
<feature type="transmembrane region" description="Helical" evidence="6">
    <location>
        <begin position="118"/>
        <end position="141"/>
    </location>
</feature>
<evidence type="ECO:0000256" key="3">
    <source>
        <dbReference type="ARBA" id="ARBA00022989"/>
    </source>
</evidence>
<evidence type="ECO:0000256" key="4">
    <source>
        <dbReference type="ARBA" id="ARBA00023136"/>
    </source>
</evidence>
<evidence type="ECO:0000256" key="2">
    <source>
        <dbReference type="ARBA" id="ARBA00022692"/>
    </source>
</evidence>
<feature type="transmembrane region" description="Helical" evidence="6">
    <location>
        <begin position="36"/>
        <end position="57"/>
    </location>
</feature>
<evidence type="ECO:0000259" key="7">
    <source>
        <dbReference type="Pfam" id="PF20684"/>
    </source>
</evidence>
<gene>
    <name evidence="8" type="ORF">CI238_00100</name>
</gene>
<sequence>MGIDAREFLISEWIFLALCFIIAIARLAVRTWHRIWSFWLSELFLVLSLLFFLTLVVGDTYTISIGLNAFVEEYFNEGFAKWKFASSVIFDLGFYFPRFSLLAFYYELFPGSEKKLRLCLHLVTAYTTCAFVTAVFVDIFWCGADVTRNWADSNTSCTLVNSPEPMYINWSIGITSELLVFALPFGILRLKALQTKDRRALLCIFLLGITTVAISIVRFYLTVQSIWDFSTCKYFPEISLDQQK</sequence>
<dbReference type="PANTHER" id="PTHR33048:SF92">
    <property type="entry name" value="INTEGRAL MEMBRANE PROTEIN"/>
    <property type="match status" value="1"/>
</dbReference>
<dbReference type="InterPro" id="IPR049326">
    <property type="entry name" value="Rhodopsin_dom_fungi"/>
</dbReference>
<evidence type="ECO:0000313" key="9">
    <source>
        <dbReference type="Proteomes" id="UP000076584"/>
    </source>
</evidence>
<comment type="subcellular location">
    <subcellularLocation>
        <location evidence="1">Membrane</location>
        <topology evidence="1">Multi-pass membrane protein</topology>
    </subcellularLocation>
</comment>
<keyword evidence="2 6" id="KW-0812">Transmembrane</keyword>
<name>A0A166R157_COLIC</name>
<dbReference type="GO" id="GO:0016020">
    <property type="term" value="C:membrane"/>
    <property type="evidence" value="ECO:0007669"/>
    <property type="project" value="UniProtKB-SubCell"/>
</dbReference>
<feature type="transmembrane region" description="Helical" evidence="6">
    <location>
        <begin position="12"/>
        <end position="29"/>
    </location>
</feature>
<dbReference type="Pfam" id="PF20684">
    <property type="entry name" value="Fung_rhodopsin"/>
    <property type="match status" value="1"/>
</dbReference>
<evidence type="ECO:0000256" key="6">
    <source>
        <dbReference type="SAM" id="Phobius"/>
    </source>
</evidence>
<dbReference type="AlphaFoldDB" id="A0A166R157"/>
<comment type="caution">
    <text evidence="8">The sequence shown here is derived from an EMBL/GenBank/DDBJ whole genome shotgun (WGS) entry which is preliminary data.</text>
</comment>
<dbReference type="EMBL" id="LFIW01002504">
    <property type="protein sequence ID" value="KZL68612.1"/>
    <property type="molecule type" value="Genomic_DNA"/>
</dbReference>
<accession>A0A166R157</accession>
<keyword evidence="9" id="KW-1185">Reference proteome</keyword>
<feature type="transmembrane region" description="Helical" evidence="6">
    <location>
        <begin position="167"/>
        <end position="188"/>
    </location>
</feature>
<feature type="transmembrane region" description="Helical" evidence="6">
    <location>
        <begin position="200"/>
        <end position="221"/>
    </location>
</feature>
<organism evidence="8 9">
    <name type="scientific">Colletotrichum incanum</name>
    <name type="common">Soybean anthracnose fungus</name>
    <dbReference type="NCBI Taxonomy" id="1573173"/>
    <lineage>
        <taxon>Eukaryota</taxon>
        <taxon>Fungi</taxon>
        <taxon>Dikarya</taxon>
        <taxon>Ascomycota</taxon>
        <taxon>Pezizomycotina</taxon>
        <taxon>Sordariomycetes</taxon>
        <taxon>Hypocreomycetidae</taxon>
        <taxon>Glomerellales</taxon>
        <taxon>Glomerellaceae</taxon>
        <taxon>Colletotrichum</taxon>
        <taxon>Colletotrichum spaethianum species complex</taxon>
    </lineage>
</organism>
<feature type="transmembrane region" description="Helical" evidence="6">
    <location>
        <begin position="84"/>
        <end position="106"/>
    </location>
</feature>
<keyword evidence="4 6" id="KW-0472">Membrane</keyword>
<dbReference type="InterPro" id="IPR052337">
    <property type="entry name" value="SAT4-like"/>
</dbReference>
<evidence type="ECO:0000313" key="8">
    <source>
        <dbReference type="EMBL" id="KZL68612.1"/>
    </source>
</evidence>
<comment type="similarity">
    <text evidence="5">Belongs to the SAT4 family.</text>
</comment>
<evidence type="ECO:0000256" key="1">
    <source>
        <dbReference type="ARBA" id="ARBA00004141"/>
    </source>
</evidence>